<dbReference type="Pfam" id="PF13245">
    <property type="entry name" value="AAA_19"/>
    <property type="match status" value="1"/>
</dbReference>
<name>D1B8Y6_THEAS</name>
<dbReference type="OrthoDB" id="9803432at2"/>
<dbReference type="GO" id="GO:0003677">
    <property type="term" value="F:DNA binding"/>
    <property type="evidence" value="ECO:0007669"/>
    <property type="project" value="UniProtKB-UniRule"/>
</dbReference>
<dbReference type="InterPro" id="IPR003583">
    <property type="entry name" value="Hlx-hairpin-Hlx_DNA-bd_motif"/>
</dbReference>
<gene>
    <name evidence="3" type="primary">recD2</name>
    <name evidence="6" type="ordered locus">Taci_0503</name>
</gene>
<keyword evidence="3 6" id="KW-0347">Helicase</keyword>
<feature type="binding site" evidence="3">
    <location>
        <begin position="344"/>
        <end position="348"/>
    </location>
    <ligand>
        <name>ATP</name>
        <dbReference type="ChEBI" id="CHEBI:30616"/>
    </ligand>
</feature>
<dbReference type="GO" id="GO:0006281">
    <property type="term" value="P:DNA repair"/>
    <property type="evidence" value="ECO:0007669"/>
    <property type="project" value="InterPro"/>
</dbReference>
<reference evidence="6 7" key="1">
    <citation type="journal article" date="2009" name="Stand. Genomic Sci.">
        <title>Complete genome sequence of Thermanaerovibrio acidaminovorans type strain (Su883).</title>
        <authorList>
            <person name="Chovatia M."/>
            <person name="Sikorski J."/>
            <person name="Schroder M."/>
            <person name="Lapidus A."/>
            <person name="Nolan M."/>
            <person name="Tice H."/>
            <person name="Glavina Del Rio T."/>
            <person name="Copeland A."/>
            <person name="Cheng J.F."/>
            <person name="Lucas S."/>
            <person name="Chen F."/>
            <person name="Bruce D."/>
            <person name="Goodwin L."/>
            <person name="Pitluck S."/>
            <person name="Ivanova N."/>
            <person name="Mavromatis K."/>
            <person name="Ovchinnikova G."/>
            <person name="Pati A."/>
            <person name="Chen A."/>
            <person name="Palaniappan K."/>
            <person name="Land M."/>
            <person name="Hauser L."/>
            <person name="Chang Y.J."/>
            <person name="Jeffries C.D."/>
            <person name="Chain P."/>
            <person name="Saunders E."/>
            <person name="Detter J.C."/>
            <person name="Brettin T."/>
            <person name="Rohde M."/>
            <person name="Goker M."/>
            <person name="Spring S."/>
            <person name="Bristow J."/>
            <person name="Markowitz V."/>
            <person name="Hugenholtz P."/>
            <person name="Kyrpides N.C."/>
            <person name="Klenk H.P."/>
            <person name="Eisen J.A."/>
        </authorList>
    </citation>
    <scope>NUCLEOTIDE SEQUENCE [LARGE SCALE GENOMIC DNA]</scope>
    <source>
        <strain evidence="7">ATCC 49978 / DSM 6589 / Su883</strain>
    </source>
</reference>
<evidence type="ECO:0000259" key="4">
    <source>
        <dbReference type="SMART" id="SM00278"/>
    </source>
</evidence>
<dbReference type="HAMAP" id="MF_01488">
    <property type="entry name" value="RecD2"/>
    <property type="match status" value="1"/>
</dbReference>
<dbReference type="eggNOG" id="COG0507">
    <property type="taxonomic scope" value="Bacteria"/>
</dbReference>
<dbReference type="PANTHER" id="PTHR43788">
    <property type="entry name" value="DNA2/NAM7 HELICASE FAMILY MEMBER"/>
    <property type="match status" value="1"/>
</dbReference>
<dbReference type="Gene3D" id="2.30.30.940">
    <property type="match status" value="1"/>
</dbReference>
<dbReference type="Gene3D" id="1.10.10.2220">
    <property type="match status" value="1"/>
</dbReference>
<protein>
    <recommendedName>
        <fullName evidence="3">ATP-dependent RecD2 DNA helicase</fullName>
        <ecNumber evidence="3">5.6.2.3</ecNumber>
    </recommendedName>
    <alternativeName>
        <fullName evidence="3">DNA 5'-3' helicase subunit RecD2</fullName>
    </alternativeName>
</protein>
<dbReference type="Proteomes" id="UP000002030">
    <property type="component" value="Chromosome"/>
</dbReference>
<dbReference type="InterPro" id="IPR027785">
    <property type="entry name" value="UvrD-like_helicase_C"/>
</dbReference>
<dbReference type="PANTHER" id="PTHR43788:SF6">
    <property type="entry name" value="DNA HELICASE B"/>
    <property type="match status" value="1"/>
</dbReference>
<dbReference type="Gene3D" id="3.40.50.300">
    <property type="entry name" value="P-loop containing nucleotide triphosphate hydrolases"/>
    <property type="match status" value="2"/>
</dbReference>
<dbReference type="RefSeq" id="WP_012869255.1">
    <property type="nucleotide sequence ID" value="NC_013522.1"/>
</dbReference>
<dbReference type="HOGENOM" id="CLU_007524_0_2_0"/>
<comment type="similarity">
    <text evidence="3">Belongs to the RecD family. RecD2 subfamily.</text>
</comment>
<proteinExistence type="inferred from homology"/>
<dbReference type="InterPro" id="IPR010994">
    <property type="entry name" value="RuvA_2-like"/>
</dbReference>
<dbReference type="Gene3D" id="1.10.150.20">
    <property type="entry name" value="5' to 3' exonuclease, C-terminal subdomain"/>
    <property type="match status" value="1"/>
</dbReference>
<evidence type="ECO:0000256" key="2">
    <source>
        <dbReference type="ARBA" id="ARBA00022840"/>
    </source>
</evidence>
<sequence length="715" mass="79343">MLQRLEGEVLEVSYRDQVTGYTVASVVVSDGQVVTVVGAFPLPMAGERLVMEGRWTVHRRYGRQFCAEDVRMAMPSSLEGLVRYLSSGVIPKVGPSTARRIVEHFKEETLDVLDNRVERLLEIPGIGPKRVEEVRLHWEEHRRRRQAVLQLLDFGIGSALADRIVRIYGDLAAEVVRSNPYQLAYDVAGIGFVTADRIAQRVGICRDAPERLDAGILFSMRRAVEEGHSMLPWDELLQRSRRLLAVDSGVEDRLELLCTLGMLEAEELGGLRCVYLPGLRRAEAASAGAVRDMAASSGARLGWELEGMITALEGQFGIRLEEPQRRAVKGALSHRIFVITGGPGTGKTTLLRFTVRLCQMMGLRVLLAAPTGRAAKRMAEVTRVEAYTLHRALEYDPRSNRFGRGRSRPLEADVVIVDEFSMVDLPMFHRLLSGIGEDASLVLVGDSNQLPSIGPGSVLKDLISSGSVPKVELKEIFRQAQRSLIIRNSYRILEGGTLELPPLSQGLDVAFVEEDDPSLAAEAVVDLVGYEIPRCTGLSPWDVQVLTPMHKGEAGARNLCLRLQEVLNPSGERLRRGEGGFRRGDKVIQLKNDYDLEIYNGDIGVVEGQVDQGLLVDFEGRRVQIRREAEVNLALAYALTIHKSQGSEYPAVVVPLLDQHFVMLKRNLLYTALTRAKRLAVLVGSRRAIERAVSTQEGNARYGALRWRLAKREEA</sequence>
<dbReference type="NCBIfam" id="TIGR01448">
    <property type="entry name" value="recD_rel"/>
    <property type="match status" value="1"/>
</dbReference>
<dbReference type="EnsemblBacteria" id="ACZ18739">
    <property type="protein sequence ID" value="ACZ18739"/>
    <property type="gene ID" value="Taci_0503"/>
</dbReference>
<dbReference type="EC" id="5.6.2.3" evidence="3"/>
<dbReference type="Pfam" id="PF18335">
    <property type="entry name" value="SH3_13"/>
    <property type="match status" value="1"/>
</dbReference>
<dbReference type="GO" id="GO:0006310">
    <property type="term" value="P:DNA recombination"/>
    <property type="evidence" value="ECO:0007669"/>
    <property type="project" value="InterPro"/>
</dbReference>
<dbReference type="SUPFAM" id="SSF52540">
    <property type="entry name" value="P-loop containing nucleoside triphosphate hydrolases"/>
    <property type="match status" value="1"/>
</dbReference>
<dbReference type="GO" id="GO:0017116">
    <property type="term" value="F:single-stranded DNA helicase activity"/>
    <property type="evidence" value="ECO:0007669"/>
    <property type="project" value="TreeGrafter"/>
</dbReference>
<dbReference type="Pfam" id="PF14490">
    <property type="entry name" value="HHH_RecD2"/>
    <property type="match status" value="1"/>
</dbReference>
<feature type="domain" description="Helix-hairpin-helix DNA-binding motif class 1" evidence="4">
    <location>
        <begin position="83"/>
        <end position="104"/>
    </location>
</feature>
<keyword evidence="3" id="KW-0238">DNA-binding</keyword>
<dbReference type="STRING" id="525903.Taci_0503"/>
<dbReference type="CDD" id="cd18809">
    <property type="entry name" value="SF1_C_RecD"/>
    <property type="match status" value="1"/>
</dbReference>
<dbReference type="InterPro" id="IPR027417">
    <property type="entry name" value="P-loop_NTPase"/>
</dbReference>
<dbReference type="CDD" id="cd17933">
    <property type="entry name" value="DEXSc_RecD-like"/>
    <property type="match status" value="1"/>
</dbReference>
<accession>D1B8Y6</accession>
<evidence type="ECO:0000313" key="7">
    <source>
        <dbReference type="Proteomes" id="UP000002030"/>
    </source>
</evidence>
<dbReference type="AlphaFoldDB" id="D1B8Y6"/>
<keyword evidence="3" id="KW-0413">Isomerase</keyword>
<dbReference type="InterPro" id="IPR006345">
    <property type="entry name" value="RecD2"/>
</dbReference>
<feature type="domain" description="Helix-hairpin-helix DNA-binding motif class 1" evidence="4">
    <location>
        <begin position="182"/>
        <end position="201"/>
    </location>
</feature>
<comment type="catalytic activity">
    <reaction evidence="3">
        <text>ATP + H2O = ADP + phosphate + H(+)</text>
        <dbReference type="Rhea" id="RHEA:13065"/>
        <dbReference type="ChEBI" id="CHEBI:15377"/>
        <dbReference type="ChEBI" id="CHEBI:15378"/>
        <dbReference type="ChEBI" id="CHEBI:30616"/>
        <dbReference type="ChEBI" id="CHEBI:43474"/>
        <dbReference type="ChEBI" id="CHEBI:456216"/>
        <dbReference type="EC" id="5.6.2.3"/>
    </reaction>
</comment>
<keyword evidence="3 6" id="KW-0378">Hydrolase</keyword>
<evidence type="ECO:0000259" key="5">
    <source>
        <dbReference type="SMART" id="SM00382"/>
    </source>
</evidence>
<dbReference type="Pfam" id="PF13538">
    <property type="entry name" value="UvrD_C_2"/>
    <property type="match status" value="1"/>
</dbReference>
<dbReference type="PATRIC" id="fig|525903.6.peg.509"/>
<evidence type="ECO:0000256" key="3">
    <source>
        <dbReference type="HAMAP-Rule" id="MF_01488"/>
    </source>
</evidence>
<keyword evidence="2 3" id="KW-0067">ATP-binding</keyword>
<dbReference type="eggNOG" id="COG1948">
    <property type="taxonomic scope" value="Bacteria"/>
</dbReference>
<dbReference type="SMART" id="SM00278">
    <property type="entry name" value="HhH1"/>
    <property type="match status" value="3"/>
</dbReference>
<evidence type="ECO:0000256" key="1">
    <source>
        <dbReference type="ARBA" id="ARBA00022741"/>
    </source>
</evidence>
<dbReference type="GO" id="GO:0016887">
    <property type="term" value="F:ATP hydrolysis activity"/>
    <property type="evidence" value="ECO:0007669"/>
    <property type="project" value="RHEA"/>
</dbReference>
<organism evidence="6 7">
    <name type="scientific">Thermanaerovibrio acidaminovorans (strain ATCC 49978 / DSM 6589 / Su883)</name>
    <name type="common">Selenomonas acidaminovorans</name>
    <dbReference type="NCBI Taxonomy" id="525903"/>
    <lineage>
        <taxon>Bacteria</taxon>
        <taxon>Thermotogati</taxon>
        <taxon>Synergistota</taxon>
        <taxon>Synergistia</taxon>
        <taxon>Synergistales</taxon>
        <taxon>Synergistaceae</taxon>
        <taxon>Thermanaerovibrio</taxon>
    </lineage>
</organism>
<evidence type="ECO:0000313" key="6">
    <source>
        <dbReference type="EMBL" id="ACZ18739.1"/>
    </source>
</evidence>
<dbReference type="SMART" id="SM00382">
    <property type="entry name" value="AAA"/>
    <property type="match status" value="1"/>
</dbReference>
<dbReference type="InterPro" id="IPR041451">
    <property type="entry name" value="RecD2_SH13"/>
</dbReference>
<feature type="domain" description="AAA+ ATPase" evidence="5">
    <location>
        <begin position="333"/>
        <end position="481"/>
    </location>
</feature>
<dbReference type="GO" id="GO:0009338">
    <property type="term" value="C:exodeoxyribonuclease V complex"/>
    <property type="evidence" value="ECO:0007669"/>
    <property type="project" value="TreeGrafter"/>
</dbReference>
<feature type="domain" description="Helix-hairpin-helix DNA-binding motif class 1" evidence="4">
    <location>
        <begin position="118"/>
        <end position="137"/>
    </location>
</feature>
<dbReference type="GO" id="GO:0043139">
    <property type="term" value="F:5'-3' DNA helicase activity"/>
    <property type="evidence" value="ECO:0007669"/>
    <property type="project" value="UniProtKB-UniRule"/>
</dbReference>
<dbReference type="InterPro" id="IPR029493">
    <property type="entry name" value="RecD2-like_HHH"/>
</dbReference>
<dbReference type="InterPro" id="IPR055446">
    <property type="entry name" value="RecD2_N_OB"/>
</dbReference>
<dbReference type="InterPro" id="IPR003593">
    <property type="entry name" value="AAA+_ATPase"/>
</dbReference>
<keyword evidence="7" id="KW-1185">Reference proteome</keyword>
<keyword evidence="1 3" id="KW-0547">Nucleotide-binding</keyword>
<dbReference type="Pfam" id="PF14520">
    <property type="entry name" value="HHH_5"/>
    <property type="match status" value="1"/>
</dbReference>
<dbReference type="InterPro" id="IPR050534">
    <property type="entry name" value="Coronavir_polyprotein_1ab"/>
</dbReference>
<dbReference type="EMBL" id="CP001818">
    <property type="protein sequence ID" value="ACZ18739.1"/>
    <property type="molecule type" value="Genomic_DNA"/>
</dbReference>
<dbReference type="GO" id="GO:0005524">
    <property type="term" value="F:ATP binding"/>
    <property type="evidence" value="ECO:0007669"/>
    <property type="project" value="UniProtKB-UniRule"/>
</dbReference>
<comment type="function">
    <text evidence="3">DNA-dependent ATPase and ATP-dependent 5'-3' DNA helicase. Has no activity on blunt DNA or DNA with 3'-overhangs, requires at least 10 bases of 5'-ssDNA for helicase activity.</text>
</comment>
<dbReference type="SUPFAM" id="SSF47781">
    <property type="entry name" value="RuvA domain 2-like"/>
    <property type="match status" value="1"/>
</dbReference>
<dbReference type="Pfam" id="PF23139">
    <property type="entry name" value="OB_YrrC"/>
    <property type="match status" value="1"/>
</dbReference>
<dbReference type="KEGG" id="tai:Taci_0503"/>